<dbReference type="AlphaFoldDB" id="A0A934JSF4"/>
<dbReference type="Proteomes" id="UP000628710">
    <property type="component" value="Unassembled WGS sequence"/>
</dbReference>
<sequence>MRKACIDLNDTLKIASLLGGDLGGGKCLHTVNLLDGSNQMKMLNLSTNPSIKEPTPEEWAAALNQCLDKAEELKYEVSRVRGRSLTES</sequence>
<evidence type="ECO:0000313" key="1">
    <source>
        <dbReference type="EMBL" id="MBJ7539878.1"/>
    </source>
</evidence>
<dbReference type="RefSeq" id="WP_199470273.1">
    <property type="nucleotide sequence ID" value="NZ_JAEMNX010000034.1"/>
</dbReference>
<proteinExistence type="predicted"/>
<accession>A0A934JSF4</accession>
<keyword evidence="2" id="KW-1185">Reference proteome</keyword>
<protein>
    <submittedName>
        <fullName evidence="1">Uncharacterized protein</fullName>
    </submittedName>
</protein>
<comment type="caution">
    <text evidence="1">The sequence shown here is derived from an EMBL/GenBank/DDBJ whole genome shotgun (WGS) entry which is preliminary data.</text>
</comment>
<dbReference type="EMBL" id="JAEMNX010000034">
    <property type="protein sequence ID" value="MBJ7539878.1"/>
    <property type="molecule type" value="Genomic_DNA"/>
</dbReference>
<reference evidence="1" key="1">
    <citation type="submission" date="2020-12" db="EMBL/GenBank/DDBJ databases">
        <title>Marinomonas arctica sp. nov., a psychrotolerant bacterium isolated from the Arctic.</title>
        <authorList>
            <person name="Zhang Y."/>
        </authorList>
    </citation>
    <scope>NUCLEOTIDE SEQUENCE</scope>
    <source>
        <strain evidence="1">C1424</strain>
    </source>
</reference>
<name>A0A934JSF4_9GAMM</name>
<gene>
    <name evidence="1" type="ORF">I8J31_19580</name>
</gene>
<evidence type="ECO:0000313" key="2">
    <source>
        <dbReference type="Proteomes" id="UP000628710"/>
    </source>
</evidence>
<organism evidence="1 2">
    <name type="scientific">Marinomonas transparens</name>
    <dbReference type="NCBI Taxonomy" id="2795388"/>
    <lineage>
        <taxon>Bacteria</taxon>
        <taxon>Pseudomonadati</taxon>
        <taxon>Pseudomonadota</taxon>
        <taxon>Gammaproteobacteria</taxon>
        <taxon>Oceanospirillales</taxon>
        <taxon>Oceanospirillaceae</taxon>
        <taxon>Marinomonas</taxon>
    </lineage>
</organism>